<organism evidence="2 3">
    <name type="scientific">Papilio xuthus</name>
    <name type="common">Asian swallowtail butterfly</name>
    <dbReference type="NCBI Taxonomy" id="66420"/>
    <lineage>
        <taxon>Eukaryota</taxon>
        <taxon>Metazoa</taxon>
        <taxon>Ecdysozoa</taxon>
        <taxon>Arthropoda</taxon>
        <taxon>Hexapoda</taxon>
        <taxon>Insecta</taxon>
        <taxon>Pterygota</taxon>
        <taxon>Neoptera</taxon>
        <taxon>Endopterygota</taxon>
        <taxon>Lepidoptera</taxon>
        <taxon>Glossata</taxon>
        <taxon>Ditrysia</taxon>
        <taxon>Papilionoidea</taxon>
        <taxon>Papilionidae</taxon>
        <taxon>Papilioninae</taxon>
        <taxon>Papilio</taxon>
    </lineage>
</organism>
<proteinExistence type="predicted"/>
<gene>
    <name evidence="2" type="ORF">RR46_00844</name>
</gene>
<dbReference type="EMBL" id="KQ459566">
    <property type="protein sequence ID" value="KPI99601.1"/>
    <property type="molecule type" value="Genomic_DNA"/>
</dbReference>
<accession>A0A0N0P9B3</accession>
<evidence type="ECO:0000313" key="3">
    <source>
        <dbReference type="Proteomes" id="UP000053268"/>
    </source>
</evidence>
<feature type="compositionally biased region" description="Basic and acidic residues" evidence="1">
    <location>
        <begin position="63"/>
        <end position="72"/>
    </location>
</feature>
<dbReference type="Proteomes" id="UP000053268">
    <property type="component" value="Unassembled WGS sequence"/>
</dbReference>
<evidence type="ECO:0000256" key="1">
    <source>
        <dbReference type="SAM" id="MobiDB-lite"/>
    </source>
</evidence>
<evidence type="ECO:0000313" key="2">
    <source>
        <dbReference type="EMBL" id="KPI99601.1"/>
    </source>
</evidence>
<keyword evidence="3" id="KW-1185">Reference proteome</keyword>
<name>A0A0N0P9B3_PAPXU</name>
<protein>
    <submittedName>
        <fullName evidence="2">Uncharacterized protein</fullName>
    </submittedName>
</protein>
<feature type="compositionally biased region" description="Polar residues" evidence="1">
    <location>
        <begin position="50"/>
        <end position="62"/>
    </location>
</feature>
<feature type="region of interest" description="Disordered" evidence="1">
    <location>
        <begin position="47"/>
        <end position="72"/>
    </location>
</feature>
<reference evidence="2 3" key="1">
    <citation type="journal article" date="2015" name="Nat. Commun.">
        <title>Outbred genome sequencing and CRISPR/Cas9 gene editing in butterflies.</title>
        <authorList>
            <person name="Li X."/>
            <person name="Fan D."/>
            <person name="Zhang W."/>
            <person name="Liu G."/>
            <person name="Zhang L."/>
            <person name="Zhao L."/>
            <person name="Fang X."/>
            <person name="Chen L."/>
            <person name="Dong Y."/>
            <person name="Chen Y."/>
            <person name="Ding Y."/>
            <person name="Zhao R."/>
            <person name="Feng M."/>
            <person name="Zhu Y."/>
            <person name="Feng Y."/>
            <person name="Jiang X."/>
            <person name="Zhu D."/>
            <person name="Xiang H."/>
            <person name="Feng X."/>
            <person name="Li S."/>
            <person name="Wang J."/>
            <person name="Zhang G."/>
            <person name="Kronforst M.R."/>
            <person name="Wang W."/>
        </authorList>
    </citation>
    <scope>NUCLEOTIDE SEQUENCE [LARGE SCALE GENOMIC DNA]</scope>
    <source>
        <strain evidence="2">Ya'a_city_454_Px</strain>
        <tissue evidence="2">Whole body</tissue>
    </source>
</reference>
<dbReference type="AlphaFoldDB" id="A0A0N0P9B3"/>
<sequence length="72" mass="7812">MRANKGIIPQIVNSVHHIDRDWVVAGGPPGRKLGVAGHVHPARVRCPVPSSAQEHYSNTLSKPNEETEGVKK</sequence>